<evidence type="ECO:0000313" key="1">
    <source>
        <dbReference type="EMBL" id="AOM41832.1"/>
    </source>
</evidence>
<reference evidence="1 2" key="1">
    <citation type="submission" date="2016-06" db="EMBL/GenBank/DDBJ databases">
        <title>Bacterial characters and pathogenicity of Xenorhabdus hominickii from an entomopathogenic nematode, Steinernema monticolum.</title>
        <authorList>
            <person name="Park Y."/>
            <person name="Kim Y."/>
        </authorList>
    </citation>
    <scope>NUCLEOTIDE SEQUENCE [LARGE SCALE GENOMIC DNA]</scope>
    <source>
        <strain evidence="1 2">ANU1</strain>
    </source>
</reference>
<organism evidence="1 2">
    <name type="scientific">Xenorhabdus hominickii</name>
    <dbReference type="NCBI Taxonomy" id="351679"/>
    <lineage>
        <taxon>Bacteria</taxon>
        <taxon>Pseudomonadati</taxon>
        <taxon>Pseudomonadota</taxon>
        <taxon>Gammaproteobacteria</taxon>
        <taxon>Enterobacterales</taxon>
        <taxon>Morganellaceae</taxon>
        <taxon>Xenorhabdus</taxon>
    </lineage>
</organism>
<name>A0ABM6DUZ7_XENHO</name>
<sequence>MTAEVLLWHNNQDYRTIKMPATDMAGTIRKYPRRLSSGDTLLTTLIHPSHVVINIELAMLLESWSQDISAAS</sequence>
<keyword evidence="2" id="KW-1185">Reference proteome</keyword>
<evidence type="ECO:0008006" key="3">
    <source>
        <dbReference type="Google" id="ProtNLM"/>
    </source>
</evidence>
<dbReference type="Proteomes" id="UP000094600">
    <property type="component" value="Chromosome"/>
</dbReference>
<dbReference type="EMBL" id="CP016176">
    <property type="protein sequence ID" value="AOM41832.1"/>
    <property type="molecule type" value="Genomic_DNA"/>
</dbReference>
<evidence type="ECO:0000313" key="2">
    <source>
        <dbReference type="Proteomes" id="UP000094600"/>
    </source>
</evidence>
<proteinExistence type="predicted"/>
<protein>
    <recommendedName>
        <fullName evidence="3">Phage tail protein</fullName>
    </recommendedName>
</protein>
<gene>
    <name evidence="1" type="ORF">A9255_15475</name>
</gene>
<accession>A0ABM6DUZ7</accession>